<dbReference type="NCBIfam" id="NF041155">
    <property type="entry name" value="encap_f1"/>
    <property type="match status" value="1"/>
</dbReference>
<dbReference type="Gene3D" id="3.30.2400.30">
    <property type="match status" value="1"/>
</dbReference>
<dbReference type="OrthoDB" id="2922at2"/>
<evidence type="ECO:0000256" key="3">
    <source>
        <dbReference type="ARBA" id="ARBA00033787"/>
    </source>
</evidence>
<evidence type="ECO:0000256" key="1">
    <source>
        <dbReference type="ARBA" id="ARBA00033738"/>
    </source>
</evidence>
<comment type="caution">
    <text evidence="5">The sequence shown here is derived from an EMBL/GenBank/DDBJ whole genome shotgun (WGS) entry which is preliminary data.</text>
</comment>
<name>A0A7J9UWB2_9MICO</name>
<evidence type="ECO:0000256" key="4">
    <source>
        <dbReference type="ARBA" id="ARBA00050023"/>
    </source>
</evidence>
<protein>
    <recommendedName>
        <fullName evidence="4">Type 1 encapsulin shell protein</fullName>
    </recommendedName>
</protein>
<dbReference type="PANTHER" id="PTHR37165">
    <property type="entry name" value="PEPTIDASE U56 FAMILY"/>
    <property type="match status" value="1"/>
</dbReference>
<comment type="subcellular location">
    <subcellularLocation>
        <location evidence="1">Encapsulin nanocompartment</location>
    </subcellularLocation>
</comment>
<dbReference type="Gene3D" id="3.30.2320.10">
    <property type="entry name" value="hypothetical protein PF0899 domain"/>
    <property type="match status" value="1"/>
</dbReference>
<evidence type="ECO:0000256" key="2">
    <source>
        <dbReference type="ARBA" id="ARBA00033743"/>
    </source>
</evidence>
<sequence>MDHLLRGLAPVSDAAWTLLDAEARSRLVVALGARKLVDFAGPHGWQHSATNLGRTEPVADTPTEQVRARRRRVLPLVEVRADFDVLREELVDVDRGAADVDLTSLDAAAMRMAQAENTTVFHGWTAAGITGIGQASPHPEIPAGADVDAFPSTVAKAVETLLKSGVSGPYGLAVGPARYTAIVETAEHGGYPLWDHVRQILGGPIVWAPGVRGGVVLSMRGGDFLFESGEDLAVGYDHHDERSVHLYLEQTFSFRVATAEAAVALTAQ</sequence>
<gene>
    <name evidence="5" type="ORF">GB882_09515</name>
</gene>
<dbReference type="EMBL" id="WHPD01002052">
    <property type="protein sequence ID" value="MPV88906.1"/>
    <property type="molecule type" value="Genomic_DNA"/>
</dbReference>
<evidence type="ECO:0000313" key="6">
    <source>
        <dbReference type="Proteomes" id="UP000429644"/>
    </source>
</evidence>
<dbReference type="InterPro" id="IPR051429">
    <property type="entry name" value="Encapsulin_nc"/>
</dbReference>
<dbReference type="Proteomes" id="UP000429644">
    <property type="component" value="Unassembled WGS sequence"/>
</dbReference>
<dbReference type="Pfam" id="PF04454">
    <property type="entry name" value="Linocin_M18"/>
    <property type="match status" value="1"/>
</dbReference>
<accession>A0A7J9UWB2</accession>
<dbReference type="GO" id="GO:0140737">
    <property type="term" value="C:encapsulin nanocompartment"/>
    <property type="evidence" value="ECO:0007669"/>
    <property type="project" value="UniProtKB-SubCell"/>
</dbReference>
<dbReference type="RefSeq" id="WP_152231589.1">
    <property type="nucleotide sequence ID" value="NZ_BAAAOT010000009.1"/>
</dbReference>
<comment type="similarity">
    <text evidence="2">Belongs to the encapsulin family. Family 1 subfamily.</text>
</comment>
<evidence type="ECO:0000313" key="5">
    <source>
        <dbReference type="EMBL" id="MPV88906.1"/>
    </source>
</evidence>
<keyword evidence="3" id="KW-1284">Encapsulin nanocompartment</keyword>
<dbReference type="InterPro" id="IPR007544">
    <property type="entry name" value="ENCAP"/>
</dbReference>
<proteinExistence type="inferred from homology"/>
<dbReference type="PIRSF" id="PIRSF019254">
    <property type="entry name" value="CFP29"/>
    <property type="match status" value="1"/>
</dbReference>
<dbReference type="AlphaFoldDB" id="A0A7J9UWB2"/>
<keyword evidence="6" id="KW-1185">Reference proteome</keyword>
<organism evidence="5 6">
    <name type="scientific">Georgenia ruanii</name>
    <dbReference type="NCBI Taxonomy" id="348442"/>
    <lineage>
        <taxon>Bacteria</taxon>
        <taxon>Bacillati</taxon>
        <taxon>Actinomycetota</taxon>
        <taxon>Actinomycetes</taxon>
        <taxon>Micrococcales</taxon>
        <taxon>Bogoriellaceae</taxon>
        <taxon>Georgenia</taxon>
    </lineage>
</organism>
<dbReference type="PANTHER" id="PTHR37165:SF1">
    <property type="entry name" value="TYPE 1 ENCAPSULIN SHELL PROTEIN"/>
    <property type="match status" value="1"/>
</dbReference>
<reference evidence="5 6" key="1">
    <citation type="submission" date="2019-10" db="EMBL/GenBank/DDBJ databases">
        <title>Georgenia wutianyii sp. nov. and Georgenia yuyongxinii sp. nov. isolated from plateau pika (Ochotona curzoniae) in the Qinghai-Tibet plateau of China.</title>
        <authorList>
            <person name="Tian Z."/>
        </authorList>
    </citation>
    <scope>NUCLEOTIDE SEQUENCE [LARGE SCALE GENOMIC DNA]</scope>
    <source>
        <strain evidence="5 6">JCM 15130</strain>
    </source>
</reference>